<name>A0AAV5SMC1_9BILA</name>
<dbReference type="AlphaFoldDB" id="A0AAV5SMC1"/>
<dbReference type="Proteomes" id="UP001432027">
    <property type="component" value="Unassembled WGS sequence"/>
</dbReference>
<feature type="transmembrane region" description="Helical" evidence="1">
    <location>
        <begin position="48"/>
        <end position="71"/>
    </location>
</feature>
<dbReference type="EMBL" id="BTSX01000002">
    <property type="protein sequence ID" value="GMS84125.1"/>
    <property type="molecule type" value="Genomic_DNA"/>
</dbReference>
<protein>
    <recommendedName>
        <fullName evidence="4">G protein-coupled receptor</fullName>
    </recommendedName>
</protein>
<feature type="non-terminal residue" evidence="2">
    <location>
        <position position="98"/>
    </location>
</feature>
<reference evidence="2" key="1">
    <citation type="submission" date="2023-10" db="EMBL/GenBank/DDBJ databases">
        <title>Genome assembly of Pristionchus species.</title>
        <authorList>
            <person name="Yoshida K."/>
            <person name="Sommer R.J."/>
        </authorList>
    </citation>
    <scope>NUCLEOTIDE SEQUENCE</scope>
    <source>
        <strain evidence="2">RS0144</strain>
    </source>
</reference>
<evidence type="ECO:0000313" key="3">
    <source>
        <dbReference type="Proteomes" id="UP001432027"/>
    </source>
</evidence>
<accession>A0AAV5SMC1</accession>
<comment type="caution">
    <text evidence="2">The sequence shown here is derived from an EMBL/GenBank/DDBJ whole genome shotgun (WGS) entry which is preliminary data.</text>
</comment>
<organism evidence="2 3">
    <name type="scientific">Pristionchus entomophagus</name>
    <dbReference type="NCBI Taxonomy" id="358040"/>
    <lineage>
        <taxon>Eukaryota</taxon>
        <taxon>Metazoa</taxon>
        <taxon>Ecdysozoa</taxon>
        <taxon>Nematoda</taxon>
        <taxon>Chromadorea</taxon>
        <taxon>Rhabditida</taxon>
        <taxon>Rhabditina</taxon>
        <taxon>Diplogasteromorpha</taxon>
        <taxon>Diplogasteroidea</taxon>
        <taxon>Neodiplogasteridae</taxon>
        <taxon>Pristionchus</taxon>
    </lineage>
</organism>
<keyword evidence="1" id="KW-1133">Transmembrane helix</keyword>
<keyword evidence="3" id="KW-1185">Reference proteome</keyword>
<keyword evidence="1" id="KW-0812">Transmembrane</keyword>
<evidence type="ECO:0000313" key="2">
    <source>
        <dbReference type="EMBL" id="GMS84125.1"/>
    </source>
</evidence>
<evidence type="ECO:0008006" key="4">
    <source>
        <dbReference type="Google" id="ProtNLM"/>
    </source>
</evidence>
<keyword evidence="1" id="KW-0472">Membrane</keyword>
<evidence type="ECO:0000256" key="1">
    <source>
        <dbReference type="SAM" id="Phobius"/>
    </source>
</evidence>
<gene>
    <name evidence="2" type="ORF">PENTCL1PPCAC_6300</name>
</gene>
<sequence length="98" mass="10039">MAEALLMRISMPPNLNISNSTQSCTFCSSLTSTTMGSAFPPACSISSAAVYIVPGSFGCGVAVLAAITMFAPSLASLRAIAFPIPLEAPVMRAVRPAN</sequence>
<proteinExistence type="predicted"/>